<dbReference type="EMBL" id="SKBQ01000097">
    <property type="protein sequence ID" value="TPX07014.1"/>
    <property type="molecule type" value="Genomic_DNA"/>
</dbReference>
<evidence type="ECO:0000256" key="1">
    <source>
        <dbReference type="SAM" id="SignalP"/>
    </source>
</evidence>
<dbReference type="Proteomes" id="UP000319257">
    <property type="component" value="Unassembled WGS sequence"/>
</dbReference>
<dbReference type="RefSeq" id="XP_030988725.1">
    <property type="nucleotide sequence ID" value="XM_031133772.1"/>
</dbReference>
<protein>
    <recommendedName>
        <fullName evidence="4">Ig-like domain-containing protein</fullName>
    </recommendedName>
</protein>
<comment type="caution">
    <text evidence="2">The sequence shown here is derived from an EMBL/GenBank/DDBJ whole genome shotgun (WGS) entry which is preliminary data.</text>
</comment>
<sequence>MQFFTVATTVLLAGLAAARPNTQERRAGGPAVADLTFWAAAENTYVQAIPIDGQDHAINNGLSFTRISSDAPSSVTCVASGIDGSKTWLVGPAKDVPIGPPQVQTSARCFYH</sequence>
<evidence type="ECO:0000313" key="3">
    <source>
        <dbReference type="Proteomes" id="UP000319257"/>
    </source>
</evidence>
<reference evidence="2 3" key="1">
    <citation type="submission" date="2019-06" db="EMBL/GenBank/DDBJ databases">
        <title>Draft genome sequence of the filamentous fungus Phialemoniopsis curvata isolated from diesel fuel.</title>
        <authorList>
            <person name="Varaljay V.A."/>
            <person name="Lyon W.J."/>
            <person name="Crouch A.L."/>
            <person name="Drake C.E."/>
            <person name="Hollomon J.M."/>
            <person name="Nadeau L.J."/>
            <person name="Nunn H.S."/>
            <person name="Stevenson B.S."/>
            <person name="Bojanowski C.L."/>
            <person name="Crookes-Goodson W.J."/>
        </authorList>
    </citation>
    <scope>NUCLEOTIDE SEQUENCE [LARGE SCALE GENOMIC DNA]</scope>
    <source>
        <strain evidence="2 3">D216</strain>
    </source>
</reference>
<dbReference type="InParanoid" id="A0A507ALK3"/>
<accession>A0A507ALK3</accession>
<feature type="signal peptide" evidence="1">
    <location>
        <begin position="1"/>
        <end position="18"/>
    </location>
</feature>
<feature type="chain" id="PRO_5021443190" description="Ig-like domain-containing protein" evidence="1">
    <location>
        <begin position="19"/>
        <end position="112"/>
    </location>
</feature>
<dbReference type="GeneID" id="41978529"/>
<evidence type="ECO:0008006" key="4">
    <source>
        <dbReference type="Google" id="ProtNLM"/>
    </source>
</evidence>
<keyword evidence="1" id="KW-0732">Signal</keyword>
<organism evidence="2 3">
    <name type="scientific">Thyridium curvatum</name>
    <dbReference type="NCBI Taxonomy" id="1093900"/>
    <lineage>
        <taxon>Eukaryota</taxon>
        <taxon>Fungi</taxon>
        <taxon>Dikarya</taxon>
        <taxon>Ascomycota</taxon>
        <taxon>Pezizomycotina</taxon>
        <taxon>Sordariomycetes</taxon>
        <taxon>Sordariomycetidae</taxon>
        <taxon>Thyridiales</taxon>
        <taxon>Thyridiaceae</taxon>
        <taxon>Thyridium</taxon>
    </lineage>
</organism>
<gene>
    <name evidence="2" type="ORF">E0L32_011082</name>
</gene>
<dbReference type="OrthoDB" id="4509278at2759"/>
<proteinExistence type="predicted"/>
<evidence type="ECO:0000313" key="2">
    <source>
        <dbReference type="EMBL" id="TPX07014.1"/>
    </source>
</evidence>
<name>A0A507ALK3_9PEZI</name>
<keyword evidence="3" id="KW-1185">Reference proteome</keyword>
<dbReference type="AlphaFoldDB" id="A0A507ALK3"/>